<dbReference type="CDD" id="cd00275">
    <property type="entry name" value="C2_PLC_like"/>
    <property type="match status" value="1"/>
</dbReference>
<reference evidence="16 17" key="1">
    <citation type="submission" date="2021-06" db="EMBL/GenBank/DDBJ databases">
        <title>Caerostris darwini draft genome.</title>
        <authorList>
            <person name="Kono N."/>
            <person name="Arakawa K."/>
        </authorList>
    </citation>
    <scope>NUCLEOTIDE SEQUENCE [LARGE SCALE GENOMIC DNA]</scope>
</reference>
<dbReference type="InterPro" id="IPR011992">
    <property type="entry name" value="EF-hand-dom_pair"/>
</dbReference>
<evidence type="ECO:0000259" key="14">
    <source>
        <dbReference type="PROSITE" id="PS50004"/>
    </source>
</evidence>
<dbReference type="InterPro" id="IPR017946">
    <property type="entry name" value="PLC-like_Pdiesterase_TIM-brl"/>
</dbReference>
<evidence type="ECO:0000256" key="10">
    <source>
        <dbReference type="ARBA" id="ARBA00023239"/>
    </source>
</evidence>
<proteinExistence type="predicted"/>
<dbReference type="GO" id="GO:0046488">
    <property type="term" value="P:phosphatidylinositol metabolic process"/>
    <property type="evidence" value="ECO:0007669"/>
    <property type="project" value="TreeGrafter"/>
</dbReference>
<dbReference type="Gene3D" id="1.10.238.10">
    <property type="entry name" value="EF-hand"/>
    <property type="match status" value="1"/>
</dbReference>
<evidence type="ECO:0000259" key="15">
    <source>
        <dbReference type="PROSITE" id="PS50008"/>
    </source>
</evidence>
<keyword evidence="4" id="KW-0963">Cytoplasm</keyword>
<dbReference type="EC" id="3.1.4.11" evidence="11"/>
<dbReference type="PANTHER" id="PTHR10336">
    <property type="entry name" value="PHOSPHOINOSITIDE-SPECIFIC PHOSPHOLIPASE C FAMILY PROTEIN"/>
    <property type="match status" value="1"/>
</dbReference>
<dbReference type="Pfam" id="PF09279">
    <property type="entry name" value="EF-hand_like"/>
    <property type="match status" value="1"/>
</dbReference>
<dbReference type="InterPro" id="IPR015359">
    <property type="entry name" value="PLC_EF-hand-like"/>
</dbReference>
<comment type="catalytic activity">
    <reaction evidence="11">
        <text>a 1,2-diacyl-sn-glycero-3-phospho-(1D-myo-inositol-4,5-bisphosphate) + H2O = 1D-myo-inositol 1,4,5-trisphosphate + a 1,2-diacyl-sn-glycerol + H(+)</text>
        <dbReference type="Rhea" id="RHEA:33179"/>
        <dbReference type="ChEBI" id="CHEBI:15377"/>
        <dbReference type="ChEBI" id="CHEBI:15378"/>
        <dbReference type="ChEBI" id="CHEBI:17815"/>
        <dbReference type="ChEBI" id="CHEBI:58456"/>
        <dbReference type="ChEBI" id="CHEBI:203600"/>
        <dbReference type="EC" id="3.1.4.11"/>
    </reaction>
</comment>
<feature type="domain" description="PH" evidence="13">
    <location>
        <begin position="147"/>
        <end position="258"/>
    </location>
</feature>
<keyword evidence="11" id="KW-0442">Lipid degradation</keyword>
<dbReference type="GO" id="GO:0016042">
    <property type="term" value="P:lipid catabolic process"/>
    <property type="evidence" value="ECO:0007669"/>
    <property type="project" value="UniProtKB-KW"/>
</dbReference>
<keyword evidence="17" id="KW-1185">Reference proteome</keyword>
<sequence>MNSEEDKRTDKTTNDSTEVVVEIKNNGKCPNVCDAAPLRIRDLDKCLSETETNIAPMDIKPVKRDLSNPHISLQPSTSVPLQEDRSTPSEDSCENLMCHSWSCSESRDDGCSQFQFQHLRPKSVSFHTGSSLPTESKISNAIDCVKYMVNGSSLIKVRPSARQYRRFFRLENSSEEYALRWMPSSKKSSKAKILIKSMKEVRMGRTTDVLRSKEISWTYSEDCAFSIIYNDNFESLDLIASTPDEANIWVTGLNLLINAIKSPDSIDETQKMREKWLTDVFDQADTDEKGLLSEYDAISLMKRINSALSTVRLHQKFMEFGHGKQGEERGRIDRSGFVNIFTETTRKEIHFLLIRFSGKDYMTLEDLQLFLEGEQGMVNINTEDCLKIIEQYEPSDEAKKNKQILIDGFTLFLLSESCDIFDPQHLTVCQDMTHPFPHYFVSSSHNTYLLEDQLKGPSSIEGYSTALKMGCRCLKVDCWDGIDGPVVYHGNTLTSKIPLEDVLETILEFAFVTSPYPLIIHLENHCSLENQEKVSSLFIKILHEYLYIPSKDGCQKISQMTPENLKRKIIIKGKKLSSKCVDPSGEVSDEDEDQEGSGSKSIFKKIKLCQSLSNLVGLTRTRFWDIELTEDIQKLSDVSSFSEGMASKLAQFSPEDMINHNKRYLTHVFPNSNRIDSSNYNPLEYWCLGCQLVAMNYQTAGLMMDLYQGWFQQNGNCGYTLKPSFLRDHLCLYSGGCSKDPLPGVEPTILNLKIISAQQLPQPKGASAKASSIDPYIVVQIYGMGIDCAEARTRTHEGHSPIFDESFEFTVTVPELALLRIAVLDDEFIGDDFIGQYTISLTCLRKGYRHLRLLSNNGDPLYNTTLFVYVSMTTRSEKQRNKRRKAWLSMKSVGIKQADDVFKNAANHLAEAYKMRVDEEQAMLDLCKECGVPDHANIVQCVRVLSLRMASCPAITSWEIENINSQPNVRVCGELTPCLCKAISLLEKVLAEYNYIKKNAHDILKILTDYCKTGETTWCEMMHNTSNLGLKGRKVEKMLKPQLVVENFLWNMTMLATQTDLLKSVYEQSCAAINQLNNLLPVFIKLFQRERESVSSNVSNAAVTPVLTNQINLMPSSEPIPVTPTSPGDGRLRGILKKTSTASTIHLSGTQGDNNSGSTVFFPGSISENTNR</sequence>
<dbReference type="FunFam" id="2.30.29.30:FF:000025">
    <property type="entry name" value="Phosphoinositide phospholipase C"/>
    <property type="match status" value="1"/>
</dbReference>
<evidence type="ECO:0000256" key="8">
    <source>
        <dbReference type="ARBA" id="ARBA00023157"/>
    </source>
</evidence>
<feature type="compositionally biased region" description="Polar residues" evidence="12">
    <location>
        <begin position="69"/>
        <end position="80"/>
    </location>
</feature>
<dbReference type="PROSITE" id="PS50004">
    <property type="entry name" value="C2"/>
    <property type="match status" value="1"/>
</dbReference>
<dbReference type="SUPFAM" id="SSF47473">
    <property type="entry name" value="EF-hand"/>
    <property type="match status" value="1"/>
</dbReference>
<accession>A0AAV4U6E8</accession>
<gene>
    <name evidence="16" type="primary">PLCL2</name>
    <name evidence="16" type="ORF">CDAR_39571</name>
</gene>
<dbReference type="SUPFAM" id="SSF51695">
    <property type="entry name" value="PLC-like phosphodiesterases"/>
    <property type="match status" value="1"/>
</dbReference>
<dbReference type="SMART" id="SM00149">
    <property type="entry name" value="PLCYc"/>
    <property type="match status" value="1"/>
</dbReference>
<protein>
    <recommendedName>
        <fullName evidence="11">Phosphoinositide phospholipase C</fullName>
        <ecNumber evidence="11">3.1.4.11</ecNumber>
    </recommendedName>
</protein>
<dbReference type="Pfam" id="PF16457">
    <property type="entry name" value="PH_12"/>
    <property type="match status" value="1"/>
</dbReference>
<dbReference type="InterPro" id="IPR000909">
    <property type="entry name" value="PLipase_C_PInositol-sp_X_dom"/>
</dbReference>
<evidence type="ECO:0000313" key="17">
    <source>
        <dbReference type="Proteomes" id="UP001054837"/>
    </source>
</evidence>
<dbReference type="GO" id="GO:0048015">
    <property type="term" value="P:phosphatidylinositol-mediated signaling"/>
    <property type="evidence" value="ECO:0007669"/>
    <property type="project" value="TreeGrafter"/>
</dbReference>
<dbReference type="SUPFAM" id="SSF49562">
    <property type="entry name" value="C2 domain (Calcium/lipid-binding domain, CaLB)"/>
    <property type="match status" value="1"/>
</dbReference>
<dbReference type="InterPro" id="IPR011993">
    <property type="entry name" value="PH-like_dom_sf"/>
</dbReference>
<dbReference type="Pfam" id="PF00168">
    <property type="entry name" value="C2"/>
    <property type="match status" value="1"/>
</dbReference>
<organism evidence="16 17">
    <name type="scientific">Caerostris darwini</name>
    <dbReference type="NCBI Taxonomy" id="1538125"/>
    <lineage>
        <taxon>Eukaryota</taxon>
        <taxon>Metazoa</taxon>
        <taxon>Ecdysozoa</taxon>
        <taxon>Arthropoda</taxon>
        <taxon>Chelicerata</taxon>
        <taxon>Arachnida</taxon>
        <taxon>Araneae</taxon>
        <taxon>Araneomorphae</taxon>
        <taxon>Entelegynae</taxon>
        <taxon>Araneoidea</taxon>
        <taxon>Araneidae</taxon>
        <taxon>Caerostris</taxon>
    </lineage>
</organism>
<evidence type="ECO:0000256" key="5">
    <source>
        <dbReference type="ARBA" id="ARBA00022525"/>
    </source>
</evidence>
<dbReference type="EMBL" id="BPLQ01010754">
    <property type="protein sequence ID" value="GIY53337.1"/>
    <property type="molecule type" value="Genomic_DNA"/>
</dbReference>
<dbReference type="GO" id="GO:0051209">
    <property type="term" value="P:release of sequestered calcium ion into cytosol"/>
    <property type="evidence" value="ECO:0007669"/>
    <property type="project" value="TreeGrafter"/>
</dbReference>
<evidence type="ECO:0000256" key="9">
    <source>
        <dbReference type="ARBA" id="ARBA00023224"/>
    </source>
</evidence>
<keyword evidence="11" id="KW-0378">Hydrolase</keyword>
<dbReference type="Gene3D" id="2.30.29.30">
    <property type="entry name" value="Pleckstrin-homology domain (PH domain)/Phosphotyrosine-binding domain (PTB)"/>
    <property type="match status" value="1"/>
</dbReference>
<dbReference type="PROSITE" id="PS50003">
    <property type="entry name" value="PH_DOMAIN"/>
    <property type="match status" value="1"/>
</dbReference>
<dbReference type="InterPro" id="IPR001711">
    <property type="entry name" value="PLipase_C_Pinositol-sp_Y"/>
</dbReference>
<dbReference type="Proteomes" id="UP001054837">
    <property type="component" value="Unassembled WGS sequence"/>
</dbReference>
<evidence type="ECO:0000313" key="16">
    <source>
        <dbReference type="EMBL" id="GIY53337.1"/>
    </source>
</evidence>
<dbReference type="PANTHER" id="PTHR10336:SF196">
    <property type="entry name" value="PHOSPHOINOSITIDE PHOSPHOLIPASE C"/>
    <property type="match status" value="1"/>
</dbReference>
<evidence type="ECO:0000256" key="1">
    <source>
        <dbReference type="ARBA" id="ARBA00000110"/>
    </source>
</evidence>
<feature type="domain" description="C2" evidence="14">
    <location>
        <begin position="731"/>
        <end position="855"/>
    </location>
</feature>
<evidence type="ECO:0000256" key="12">
    <source>
        <dbReference type="SAM" id="MobiDB-lite"/>
    </source>
</evidence>
<evidence type="ECO:0000256" key="3">
    <source>
        <dbReference type="ARBA" id="ARBA00004613"/>
    </source>
</evidence>
<dbReference type="SMART" id="SM00148">
    <property type="entry name" value="PLCXc"/>
    <property type="match status" value="1"/>
</dbReference>
<dbReference type="InterPro" id="IPR001849">
    <property type="entry name" value="PH_domain"/>
</dbReference>
<keyword evidence="9" id="KW-0807">Transducer</keyword>
<dbReference type="SMART" id="SM00239">
    <property type="entry name" value="C2"/>
    <property type="match status" value="1"/>
</dbReference>
<comment type="caution">
    <text evidence="16">The sequence shown here is derived from an EMBL/GenBank/DDBJ whole genome shotgun (WGS) entry which is preliminary data.</text>
</comment>
<dbReference type="SMART" id="SM00233">
    <property type="entry name" value="PH"/>
    <property type="match status" value="1"/>
</dbReference>
<keyword evidence="10" id="KW-0456">Lyase</keyword>
<evidence type="ECO:0000256" key="6">
    <source>
        <dbReference type="ARBA" id="ARBA00022723"/>
    </source>
</evidence>
<dbReference type="InterPro" id="IPR035892">
    <property type="entry name" value="C2_domain_sf"/>
</dbReference>
<dbReference type="Gene3D" id="2.60.40.150">
    <property type="entry name" value="C2 domain"/>
    <property type="match status" value="1"/>
</dbReference>
<keyword evidence="7" id="KW-0460">Magnesium</keyword>
<feature type="domain" description="PI-PLC Y-box" evidence="15">
    <location>
        <begin position="612"/>
        <end position="727"/>
    </location>
</feature>
<dbReference type="GO" id="GO:0004435">
    <property type="term" value="F:phosphatidylinositol-4,5-bisphosphate phospholipase C activity"/>
    <property type="evidence" value="ECO:0007669"/>
    <property type="project" value="UniProtKB-EC"/>
</dbReference>
<feature type="region of interest" description="Disordered" evidence="12">
    <location>
        <begin position="1145"/>
        <end position="1172"/>
    </location>
</feature>
<feature type="compositionally biased region" description="Polar residues" evidence="12">
    <location>
        <begin position="1145"/>
        <end position="1159"/>
    </location>
</feature>
<dbReference type="GO" id="GO:0007214">
    <property type="term" value="P:gamma-aminobutyric acid signaling pathway"/>
    <property type="evidence" value="ECO:0007669"/>
    <property type="project" value="TreeGrafter"/>
</dbReference>
<dbReference type="GO" id="GO:0046872">
    <property type="term" value="F:metal ion binding"/>
    <property type="evidence" value="ECO:0007669"/>
    <property type="project" value="UniProtKB-KW"/>
</dbReference>
<evidence type="ECO:0000256" key="2">
    <source>
        <dbReference type="ARBA" id="ARBA00004496"/>
    </source>
</evidence>
<dbReference type="PRINTS" id="PR00390">
    <property type="entry name" value="PHPHLIPASEC"/>
</dbReference>
<dbReference type="GO" id="GO:0005737">
    <property type="term" value="C:cytoplasm"/>
    <property type="evidence" value="ECO:0007669"/>
    <property type="project" value="UniProtKB-SubCell"/>
</dbReference>
<evidence type="ECO:0000256" key="11">
    <source>
        <dbReference type="RuleBase" id="RU361133"/>
    </source>
</evidence>
<keyword evidence="6" id="KW-0479">Metal-binding</keyword>
<dbReference type="Gene3D" id="3.20.20.190">
    <property type="entry name" value="Phosphatidylinositol (PI) phosphodiesterase"/>
    <property type="match status" value="1"/>
</dbReference>
<evidence type="ECO:0000256" key="7">
    <source>
        <dbReference type="ARBA" id="ARBA00022842"/>
    </source>
</evidence>
<dbReference type="SUPFAM" id="SSF50729">
    <property type="entry name" value="PH domain-like"/>
    <property type="match status" value="1"/>
</dbReference>
<comment type="catalytic activity">
    <reaction evidence="1">
        <text>an N-(acyl)-sphingosylphosphoethanolamine = an N-(acyl)-sphingosyl-1,3-cyclic phosphate + ethanolamine</text>
        <dbReference type="Rhea" id="RHEA:60648"/>
        <dbReference type="ChEBI" id="CHEBI:57603"/>
        <dbReference type="ChEBI" id="CHEBI:143891"/>
        <dbReference type="ChEBI" id="CHEBI:143892"/>
    </reaction>
</comment>
<dbReference type="PROSITE" id="PS50007">
    <property type="entry name" value="PIPLC_X_DOMAIN"/>
    <property type="match status" value="1"/>
</dbReference>
<keyword evidence="5" id="KW-0964">Secreted</keyword>
<name>A0AAV4U6E8_9ARAC</name>
<dbReference type="InterPro" id="IPR000008">
    <property type="entry name" value="C2_dom"/>
</dbReference>
<comment type="subcellular location">
    <subcellularLocation>
        <location evidence="2">Cytoplasm</location>
    </subcellularLocation>
    <subcellularLocation>
        <location evidence="3">Secreted</location>
    </subcellularLocation>
</comment>
<evidence type="ECO:0000256" key="4">
    <source>
        <dbReference type="ARBA" id="ARBA00022490"/>
    </source>
</evidence>
<evidence type="ECO:0000259" key="13">
    <source>
        <dbReference type="PROSITE" id="PS50003"/>
    </source>
</evidence>
<dbReference type="AlphaFoldDB" id="A0AAV4U6E8"/>
<keyword evidence="11" id="KW-0443">Lipid metabolism</keyword>
<dbReference type="InterPro" id="IPR001192">
    <property type="entry name" value="PI-PLC_fam"/>
</dbReference>
<dbReference type="GO" id="GO:0005576">
    <property type="term" value="C:extracellular region"/>
    <property type="evidence" value="ECO:0007669"/>
    <property type="project" value="UniProtKB-SubCell"/>
</dbReference>
<dbReference type="GO" id="GO:0016829">
    <property type="term" value="F:lyase activity"/>
    <property type="evidence" value="ECO:0007669"/>
    <property type="project" value="UniProtKB-KW"/>
</dbReference>
<dbReference type="PROSITE" id="PS50008">
    <property type="entry name" value="PIPLC_Y_DOMAIN"/>
    <property type="match status" value="1"/>
</dbReference>
<dbReference type="Pfam" id="PF00387">
    <property type="entry name" value="PI-PLC-Y"/>
    <property type="match status" value="1"/>
</dbReference>
<dbReference type="Pfam" id="PF00388">
    <property type="entry name" value="PI-PLC-X"/>
    <property type="match status" value="1"/>
</dbReference>
<feature type="region of interest" description="Disordered" evidence="12">
    <location>
        <begin position="58"/>
        <end position="89"/>
    </location>
</feature>
<dbReference type="FunFam" id="1.10.238.10:FF:000005">
    <property type="entry name" value="Phosphoinositide phospholipase C"/>
    <property type="match status" value="1"/>
</dbReference>
<dbReference type="GO" id="GO:0032228">
    <property type="term" value="P:regulation of synaptic transmission, GABAergic"/>
    <property type="evidence" value="ECO:0007669"/>
    <property type="project" value="TreeGrafter"/>
</dbReference>
<keyword evidence="8" id="KW-1015">Disulfide bond</keyword>